<protein>
    <submittedName>
        <fullName evidence="1">Uncharacterized protein</fullName>
    </submittedName>
</protein>
<keyword evidence="1" id="KW-0614">Plasmid</keyword>
<evidence type="ECO:0000313" key="1">
    <source>
        <dbReference type="EMBL" id="QGM50113.1"/>
    </source>
</evidence>
<dbReference type="EMBL" id="MN086778">
    <property type="protein sequence ID" value="QGM50113.1"/>
    <property type="molecule type" value="Genomic_DNA"/>
</dbReference>
<accession>A0A649Z4S2</accession>
<geneLocation type="plasmid" evidence="1">
    <name>p16EC-IncN</name>
</geneLocation>
<name>A0A649Z4S2_ECOLX</name>
<sequence>MILNGYPQKDVVIRIAVNGYTYLSKYRCISQY</sequence>
<proteinExistence type="predicted"/>
<organism evidence="1">
    <name type="scientific">Escherichia coli</name>
    <dbReference type="NCBI Taxonomy" id="562"/>
    <lineage>
        <taxon>Bacteria</taxon>
        <taxon>Pseudomonadati</taxon>
        <taxon>Pseudomonadota</taxon>
        <taxon>Gammaproteobacteria</taxon>
        <taxon>Enterobacterales</taxon>
        <taxon>Enterobacteriaceae</taxon>
        <taxon>Escherichia</taxon>
    </lineage>
</organism>
<dbReference type="AlphaFoldDB" id="A0A649Z4S2"/>
<reference evidence="1" key="1">
    <citation type="submission" date="2019-06" db="EMBL/GenBank/DDBJ databases">
        <authorList>
            <person name="Song H."/>
            <person name="Liu D."/>
            <person name="Wang Y."/>
            <person name="Wu C."/>
        </authorList>
    </citation>
    <scope>NUCLEOTIDE SEQUENCE</scope>
    <source>
        <plasmid evidence="1">p16EC-IncN</plasmid>
    </source>
</reference>